<comment type="caution">
    <text evidence="2">The sequence shown here is derived from an EMBL/GenBank/DDBJ whole genome shotgun (WGS) entry which is preliminary data.</text>
</comment>
<dbReference type="EMBL" id="WEKT01000022">
    <property type="protein sequence ID" value="MZI94058.1"/>
    <property type="molecule type" value="Genomic_DNA"/>
</dbReference>
<dbReference type="RefSeq" id="WP_161156098.1">
    <property type="nucleotide sequence ID" value="NZ_WEKT01000022.1"/>
</dbReference>
<keyword evidence="1" id="KW-1133">Transmembrane helix</keyword>
<dbReference type="AlphaFoldDB" id="A0A7X4RV05"/>
<organism evidence="2 3">
    <name type="scientific">Vibrio eleionomae</name>
    <dbReference type="NCBI Taxonomy" id="2653505"/>
    <lineage>
        <taxon>Bacteria</taxon>
        <taxon>Pseudomonadati</taxon>
        <taxon>Pseudomonadota</taxon>
        <taxon>Gammaproteobacteria</taxon>
        <taxon>Vibrionales</taxon>
        <taxon>Vibrionaceae</taxon>
        <taxon>Vibrio</taxon>
    </lineage>
</organism>
<keyword evidence="1" id="KW-0472">Membrane</keyword>
<proteinExistence type="predicted"/>
<name>A0A7X4RV05_9VIBR</name>
<evidence type="ECO:0000256" key="1">
    <source>
        <dbReference type="SAM" id="Phobius"/>
    </source>
</evidence>
<feature type="transmembrane region" description="Helical" evidence="1">
    <location>
        <begin position="16"/>
        <end position="38"/>
    </location>
</feature>
<keyword evidence="3" id="KW-1185">Reference proteome</keyword>
<accession>A0A7X4RV05</accession>
<gene>
    <name evidence="2" type="ORF">F9817_12735</name>
</gene>
<evidence type="ECO:0000313" key="3">
    <source>
        <dbReference type="Proteomes" id="UP000462621"/>
    </source>
</evidence>
<protein>
    <submittedName>
        <fullName evidence="2">Uncharacterized protein</fullName>
    </submittedName>
</protein>
<reference evidence="2 3" key="1">
    <citation type="submission" date="2019-10" db="EMBL/GenBank/DDBJ databases">
        <title>Vibrio sp. nov. isolated from a shrimp pond.</title>
        <authorList>
            <person name="Gomez-Gil B."/>
            <person name="Enciso-Ibarra J."/>
            <person name="Enciso-Ibarra K."/>
            <person name="Bolan-Mejia C."/>
        </authorList>
    </citation>
    <scope>NUCLEOTIDE SEQUENCE [LARGE SCALE GENOMIC DNA]</scope>
    <source>
        <strain evidence="2 3">CAIM 722</strain>
    </source>
</reference>
<keyword evidence="1" id="KW-0812">Transmembrane</keyword>
<evidence type="ECO:0000313" key="2">
    <source>
        <dbReference type="EMBL" id="MZI94058.1"/>
    </source>
</evidence>
<dbReference type="Proteomes" id="UP000462621">
    <property type="component" value="Unassembled WGS sequence"/>
</dbReference>
<sequence length="73" mass="8838">MDFPLYVPCQPDWLCVPFLSVFSVLLLVGLILFIRLLYREYKKAHRVLKVHRHRRTRYRERKGGKNGRPTNIR</sequence>